<evidence type="ECO:0000259" key="2">
    <source>
        <dbReference type="Pfam" id="PF06985"/>
    </source>
</evidence>
<dbReference type="EnsemblFungi" id="EJT71719">
    <property type="protein sequence ID" value="EJT71719"/>
    <property type="gene ID" value="GGTG_10973"/>
</dbReference>
<organism evidence="3">
    <name type="scientific">Gaeumannomyces tritici (strain R3-111a-1)</name>
    <name type="common">Wheat and barley take-all root rot fungus</name>
    <name type="synonym">Gaeumannomyces graminis var. tritici</name>
    <dbReference type="NCBI Taxonomy" id="644352"/>
    <lineage>
        <taxon>Eukaryota</taxon>
        <taxon>Fungi</taxon>
        <taxon>Dikarya</taxon>
        <taxon>Ascomycota</taxon>
        <taxon>Pezizomycotina</taxon>
        <taxon>Sordariomycetes</taxon>
        <taxon>Sordariomycetidae</taxon>
        <taxon>Magnaporthales</taxon>
        <taxon>Magnaporthaceae</taxon>
        <taxon>Gaeumannomyces</taxon>
    </lineage>
</organism>
<dbReference type="HOGENOM" id="CLU_337080_0_0_1"/>
<reference evidence="3" key="3">
    <citation type="submission" date="2010-09" db="EMBL/GenBank/DDBJ databases">
        <title>Annotation of Gaeumannomyces graminis var. tritici R3-111a-1.</title>
        <authorList>
            <consortium name="The Broad Institute Genome Sequencing Platform"/>
            <person name="Ma L.-J."/>
            <person name="Dead R."/>
            <person name="Young S.K."/>
            <person name="Zeng Q."/>
            <person name="Gargeya S."/>
            <person name="Fitzgerald M."/>
            <person name="Haas B."/>
            <person name="Abouelleil A."/>
            <person name="Alvarado L."/>
            <person name="Arachchi H.M."/>
            <person name="Berlin A."/>
            <person name="Brown A."/>
            <person name="Chapman S.B."/>
            <person name="Chen Z."/>
            <person name="Dunbar C."/>
            <person name="Freedman E."/>
            <person name="Gearin G."/>
            <person name="Gellesch M."/>
            <person name="Goldberg J."/>
            <person name="Griggs A."/>
            <person name="Gujja S."/>
            <person name="Heiman D."/>
            <person name="Howarth C."/>
            <person name="Larson L."/>
            <person name="Lui A."/>
            <person name="MacDonald P.J.P."/>
            <person name="Mehta T."/>
            <person name="Montmayeur A."/>
            <person name="Murphy C."/>
            <person name="Neiman D."/>
            <person name="Pearson M."/>
            <person name="Priest M."/>
            <person name="Roberts A."/>
            <person name="Saif S."/>
            <person name="Shea T."/>
            <person name="Shenoy N."/>
            <person name="Sisk P."/>
            <person name="Stolte C."/>
            <person name="Sykes S."/>
            <person name="Yandava C."/>
            <person name="Wortman J."/>
            <person name="Nusbaum C."/>
            <person name="Birren B."/>
        </authorList>
    </citation>
    <scope>NUCLEOTIDE SEQUENCE</scope>
    <source>
        <strain evidence="3">R3-111a-1</strain>
    </source>
</reference>
<reference evidence="3" key="2">
    <citation type="submission" date="2010-07" db="EMBL/GenBank/DDBJ databases">
        <authorList>
            <consortium name="The Broad Institute Genome Sequencing Platform"/>
            <consortium name="Broad Institute Genome Sequencing Center for Infectious Disease"/>
            <person name="Ma L.-J."/>
            <person name="Dead R."/>
            <person name="Young S."/>
            <person name="Zeng Q."/>
            <person name="Koehrsen M."/>
            <person name="Alvarado L."/>
            <person name="Berlin A."/>
            <person name="Chapman S.B."/>
            <person name="Chen Z."/>
            <person name="Freedman E."/>
            <person name="Gellesch M."/>
            <person name="Goldberg J."/>
            <person name="Griggs A."/>
            <person name="Gujja S."/>
            <person name="Heilman E.R."/>
            <person name="Heiman D."/>
            <person name="Hepburn T."/>
            <person name="Howarth C."/>
            <person name="Jen D."/>
            <person name="Larson L."/>
            <person name="Mehta T."/>
            <person name="Neiman D."/>
            <person name="Pearson M."/>
            <person name="Roberts A."/>
            <person name="Saif S."/>
            <person name="Shea T."/>
            <person name="Shenoy N."/>
            <person name="Sisk P."/>
            <person name="Stolte C."/>
            <person name="Sykes S."/>
            <person name="Walk T."/>
            <person name="White J."/>
            <person name="Yandava C."/>
            <person name="Haas B."/>
            <person name="Nusbaum C."/>
            <person name="Birren B."/>
        </authorList>
    </citation>
    <scope>NUCLEOTIDE SEQUENCE</scope>
    <source>
        <strain evidence="3">R3-111a-1</strain>
    </source>
</reference>
<evidence type="ECO:0000313" key="4">
    <source>
        <dbReference type="EnsemblFungi" id="EJT71719"/>
    </source>
</evidence>
<dbReference type="eggNOG" id="ENOG502RUEK">
    <property type="taxonomic scope" value="Eukaryota"/>
</dbReference>
<dbReference type="PANTHER" id="PTHR33112:SF8">
    <property type="entry name" value="HETEROKARYON INCOMPATIBILITY DOMAIN-CONTAINING PROTEIN"/>
    <property type="match status" value="1"/>
</dbReference>
<dbReference type="Proteomes" id="UP000006039">
    <property type="component" value="Unassembled WGS sequence"/>
</dbReference>
<dbReference type="OrthoDB" id="2958217at2759"/>
<feature type="region of interest" description="Disordered" evidence="1">
    <location>
        <begin position="600"/>
        <end position="619"/>
    </location>
</feature>
<dbReference type="AlphaFoldDB" id="J3PBV1"/>
<protein>
    <recommendedName>
        <fullName evidence="2">Heterokaryon incompatibility domain-containing protein</fullName>
    </recommendedName>
</protein>
<evidence type="ECO:0000313" key="3">
    <source>
        <dbReference type="EMBL" id="EJT71719.1"/>
    </source>
</evidence>
<dbReference type="Pfam" id="PF06985">
    <property type="entry name" value="HET"/>
    <property type="match status" value="1"/>
</dbReference>
<gene>
    <name evidence="4" type="primary">20351431</name>
    <name evidence="3" type="ORF">GGTG_10973</name>
</gene>
<proteinExistence type="predicted"/>
<reference evidence="4" key="5">
    <citation type="submission" date="2018-04" db="UniProtKB">
        <authorList>
            <consortium name="EnsemblFungi"/>
        </authorList>
    </citation>
    <scope>IDENTIFICATION</scope>
    <source>
        <strain evidence="4">R3-111a-1</strain>
    </source>
</reference>
<evidence type="ECO:0000256" key="1">
    <source>
        <dbReference type="SAM" id="MobiDB-lite"/>
    </source>
</evidence>
<dbReference type="GeneID" id="20351431"/>
<dbReference type="VEuPathDB" id="FungiDB:GGTG_10973"/>
<dbReference type="EMBL" id="GL385400">
    <property type="protein sequence ID" value="EJT71719.1"/>
    <property type="molecule type" value="Genomic_DNA"/>
</dbReference>
<accession>J3PBV1</accession>
<name>J3PBV1_GAET3</name>
<reference evidence="4" key="4">
    <citation type="journal article" date="2015" name="G3 (Bethesda)">
        <title>Genome sequences of three phytopathogenic species of the Magnaporthaceae family of fungi.</title>
        <authorList>
            <person name="Okagaki L.H."/>
            <person name="Nunes C.C."/>
            <person name="Sailsbery J."/>
            <person name="Clay B."/>
            <person name="Brown D."/>
            <person name="John T."/>
            <person name="Oh Y."/>
            <person name="Young N."/>
            <person name="Fitzgerald M."/>
            <person name="Haas B.J."/>
            <person name="Zeng Q."/>
            <person name="Young S."/>
            <person name="Adiconis X."/>
            <person name="Fan L."/>
            <person name="Levin J.Z."/>
            <person name="Mitchell T.K."/>
            <person name="Okubara P.A."/>
            <person name="Farman M.L."/>
            <person name="Kohn L.M."/>
            <person name="Birren B."/>
            <person name="Ma L.-J."/>
            <person name="Dean R.A."/>
        </authorList>
    </citation>
    <scope>NUCLEOTIDE SEQUENCE</scope>
    <source>
        <strain evidence="4">R3-111a-1</strain>
    </source>
</reference>
<feature type="domain" description="Heterokaryon incompatibility" evidence="2">
    <location>
        <begin position="269"/>
        <end position="435"/>
    </location>
</feature>
<reference evidence="5" key="1">
    <citation type="submission" date="2010-07" db="EMBL/GenBank/DDBJ databases">
        <title>The genome sequence of Gaeumannomyces graminis var. tritici strain R3-111a-1.</title>
        <authorList>
            <consortium name="The Broad Institute Genome Sequencing Platform"/>
            <person name="Ma L.-J."/>
            <person name="Dead R."/>
            <person name="Young S."/>
            <person name="Zeng Q."/>
            <person name="Koehrsen M."/>
            <person name="Alvarado L."/>
            <person name="Berlin A."/>
            <person name="Chapman S.B."/>
            <person name="Chen Z."/>
            <person name="Freedman E."/>
            <person name="Gellesch M."/>
            <person name="Goldberg J."/>
            <person name="Griggs A."/>
            <person name="Gujja S."/>
            <person name="Heilman E.R."/>
            <person name="Heiman D."/>
            <person name="Hepburn T."/>
            <person name="Howarth C."/>
            <person name="Jen D."/>
            <person name="Larson L."/>
            <person name="Mehta T."/>
            <person name="Neiman D."/>
            <person name="Pearson M."/>
            <person name="Roberts A."/>
            <person name="Saif S."/>
            <person name="Shea T."/>
            <person name="Shenoy N."/>
            <person name="Sisk P."/>
            <person name="Stolte C."/>
            <person name="Sykes S."/>
            <person name="Walk T."/>
            <person name="White J."/>
            <person name="Yandava C."/>
            <person name="Haas B."/>
            <person name="Nusbaum C."/>
            <person name="Birren B."/>
        </authorList>
    </citation>
    <scope>NUCLEOTIDE SEQUENCE [LARGE SCALE GENOMIC DNA]</scope>
    <source>
        <strain evidence="5">R3-111a-1</strain>
    </source>
</reference>
<sequence length="845" mass="95954">MRKTRSDHQSPQTPHRFCCVFNPWTAHMAPAAAPQQPNGMSARPVYDEASILDLAQSSKLCTRCRAIFHAKPHPEFVYDLTADTIFNRHGFRRPYHSERGLVSAVLDVGCVVCKHLFNSAPARDEFLARVKAEWDDIGPDQMASLFWVGSGFHDGLGGPENGKDKRFFTIHMEDRLETPDNGEYWCIEEYFTVTTLNAPTGFKFCPRPDPAQLPDLVRQWVARCQTHESHEHCRAYQALPRQAPRRVLEITDKALLLRVLPRDNWTGTYITLSHRWAVPEPPKLRRENEAELRSAGISIASLPQVFQDAVQVARWLDVQYVWIDSLCIFQDSLQDWEREAGIMGGIYGGSLFNVAAIDADDMCQSGFLGRLARPGNETLLPVVYSRGNAFVQSLRDDKIIPGDDWPEGSVIHPHTAFDHQVLQSMLIGRGWVHQEILLAPATLYVSQKQAWWHCTAGTSSETYPDGIPPFLQPPDTAELRNFIIKARNKAAAAKRSGGTEEDAESTPDDREETLIMWREVIEIYSKADFTYAPDRLVALAGVVNALVDVLGDYYCGMWYRLSVMGGGPDGDQGQWDDFLSQLIWMHAPKIPLRREALSFEETPQQQQPAAEGNHEEKSSIKTPIIPTWSWASCPQAIRYFPGANGPRTLTHLASRPPFERLNPFGWPMDHAAATLHLRGALVPLCMFPYPGNTSFLCSYSRVSDDDHHVNVHFDYKEEEEEAEEMAKELGFAGPLPGFYFLPLYYREQGNLRIKGLVLRERSQPQLLGCPPDRRLFSRVGEFMRGQVRPSEERKWRLKDMPEGWSSVFEDFGIARYRDTGLDKEDLCEDRVVGHVQKELDEIYLI</sequence>
<dbReference type="PANTHER" id="PTHR33112">
    <property type="entry name" value="DOMAIN PROTEIN, PUTATIVE-RELATED"/>
    <property type="match status" value="1"/>
</dbReference>
<dbReference type="RefSeq" id="XP_009227116.1">
    <property type="nucleotide sequence ID" value="XM_009228852.1"/>
</dbReference>
<evidence type="ECO:0000313" key="5">
    <source>
        <dbReference type="Proteomes" id="UP000006039"/>
    </source>
</evidence>
<keyword evidence="5" id="KW-1185">Reference proteome</keyword>
<dbReference type="InterPro" id="IPR010730">
    <property type="entry name" value="HET"/>
</dbReference>